<organism evidence="2 3">
    <name type="scientific">Gossypium australe</name>
    <dbReference type="NCBI Taxonomy" id="47621"/>
    <lineage>
        <taxon>Eukaryota</taxon>
        <taxon>Viridiplantae</taxon>
        <taxon>Streptophyta</taxon>
        <taxon>Embryophyta</taxon>
        <taxon>Tracheophyta</taxon>
        <taxon>Spermatophyta</taxon>
        <taxon>Magnoliopsida</taxon>
        <taxon>eudicotyledons</taxon>
        <taxon>Gunneridae</taxon>
        <taxon>Pentapetalae</taxon>
        <taxon>rosids</taxon>
        <taxon>malvids</taxon>
        <taxon>Malvales</taxon>
        <taxon>Malvaceae</taxon>
        <taxon>Malvoideae</taxon>
        <taxon>Gossypium</taxon>
    </lineage>
</organism>
<sequence>MAIKVDLEKACDQIRWDFIKYTILDAGISLFFSNVIMECVSTVSTQILWNGIPSDIFFPMRCIRQGCSLSPYLFVLSMERLGLLIHKETNVDRVFIICDVLSLFGAASGHKVNGTKTNIFFSKNINANISTEICNILGFSMTDNLGSYLGENWIAGTPSCYKWLVELLWQGQFIINTQLFHAIYEDPYFYRKRD</sequence>
<proteinExistence type="predicted"/>
<dbReference type="PANTHER" id="PTHR31635:SF196">
    <property type="entry name" value="REVERSE TRANSCRIPTASE DOMAIN-CONTAINING PROTEIN-RELATED"/>
    <property type="match status" value="1"/>
</dbReference>
<dbReference type="InterPro" id="IPR000477">
    <property type="entry name" value="RT_dom"/>
</dbReference>
<comment type="caution">
    <text evidence="2">The sequence shown here is derived from an EMBL/GenBank/DDBJ whole genome shotgun (WGS) entry which is preliminary data.</text>
</comment>
<name>A0A5B6VYK7_9ROSI</name>
<accession>A0A5B6VYK7</accession>
<reference evidence="3" key="1">
    <citation type="journal article" date="2019" name="Plant Biotechnol. J.">
        <title>Genome sequencing of the Australian wild diploid species Gossypium australe highlights disease resistance and delayed gland morphogenesis.</title>
        <authorList>
            <person name="Cai Y."/>
            <person name="Cai X."/>
            <person name="Wang Q."/>
            <person name="Wang P."/>
            <person name="Zhang Y."/>
            <person name="Cai C."/>
            <person name="Xu Y."/>
            <person name="Wang K."/>
            <person name="Zhou Z."/>
            <person name="Wang C."/>
            <person name="Geng S."/>
            <person name="Li B."/>
            <person name="Dong Q."/>
            <person name="Hou Y."/>
            <person name="Wang H."/>
            <person name="Ai P."/>
            <person name="Liu Z."/>
            <person name="Yi F."/>
            <person name="Sun M."/>
            <person name="An G."/>
            <person name="Cheng J."/>
            <person name="Zhang Y."/>
            <person name="Shi Q."/>
            <person name="Xie Y."/>
            <person name="Shi X."/>
            <person name="Chang Y."/>
            <person name="Huang F."/>
            <person name="Chen Y."/>
            <person name="Hong S."/>
            <person name="Mi L."/>
            <person name="Sun Q."/>
            <person name="Zhang L."/>
            <person name="Zhou B."/>
            <person name="Peng R."/>
            <person name="Zhang X."/>
            <person name="Liu F."/>
        </authorList>
    </citation>
    <scope>NUCLEOTIDE SEQUENCE [LARGE SCALE GENOMIC DNA]</scope>
    <source>
        <strain evidence="3">cv. PA1801</strain>
    </source>
</reference>
<gene>
    <name evidence="2" type="ORF">EPI10_024256</name>
</gene>
<dbReference type="AlphaFoldDB" id="A0A5B6VYK7"/>
<evidence type="ECO:0000259" key="1">
    <source>
        <dbReference type="Pfam" id="PF00078"/>
    </source>
</evidence>
<dbReference type="PANTHER" id="PTHR31635">
    <property type="entry name" value="REVERSE TRANSCRIPTASE DOMAIN-CONTAINING PROTEIN-RELATED"/>
    <property type="match status" value="1"/>
</dbReference>
<evidence type="ECO:0000313" key="2">
    <source>
        <dbReference type="EMBL" id="KAA3473917.1"/>
    </source>
</evidence>
<dbReference type="OrthoDB" id="9980069at2759"/>
<dbReference type="Pfam" id="PF00078">
    <property type="entry name" value="RVT_1"/>
    <property type="match status" value="1"/>
</dbReference>
<protein>
    <submittedName>
        <fullName evidence="2">Retrovirus-related Pol polyprotein LINE-1</fullName>
    </submittedName>
</protein>
<dbReference type="EMBL" id="SMMG02000005">
    <property type="protein sequence ID" value="KAA3473917.1"/>
    <property type="molecule type" value="Genomic_DNA"/>
</dbReference>
<dbReference type="Proteomes" id="UP000325315">
    <property type="component" value="Unassembled WGS sequence"/>
</dbReference>
<keyword evidence="3" id="KW-1185">Reference proteome</keyword>
<evidence type="ECO:0000313" key="3">
    <source>
        <dbReference type="Proteomes" id="UP000325315"/>
    </source>
</evidence>
<feature type="domain" description="Reverse transcriptase" evidence="1">
    <location>
        <begin position="2"/>
        <end position="93"/>
    </location>
</feature>